<dbReference type="GO" id="GO:0004519">
    <property type="term" value="F:endonuclease activity"/>
    <property type="evidence" value="ECO:0007669"/>
    <property type="project" value="UniProtKB-KW"/>
</dbReference>
<keyword evidence="1" id="KW-0540">Nuclease</keyword>
<protein>
    <submittedName>
        <fullName evidence="1">Very-short-patch-repair endonuclease</fullName>
    </submittedName>
</protein>
<keyword evidence="1" id="KW-0378">Hydrolase</keyword>
<dbReference type="EMBL" id="JAUSQM010000001">
    <property type="protein sequence ID" value="MDP9820720.1"/>
    <property type="molecule type" value="Genomic_DNA"/>
</dbReference>
<comment type="caution">
    <text evidence="1">The sequence shown here is derived from an EMBL/GenBank/DDBJ whole genome shotgun (WGS) entry which is preliminary data.</text>
</comment>
<keyword evidence="2" id="KW-1185">Reference proteome</keyword>
<proteinExistence type="predicted"/>
<dbReference type="Proteomes" id="UP001240447">
    <property type="component" value="Unassembled WGS sequence"/>
</dbReference>
<organism evidence="1 2">
    <name type="scientific">Nocardioides massiliensis</name>
    <dbReference type="NCBI Taxonomy" id="1325935"/>
    <lineage>
        <taxon>Bacteria</taxon>
        <taxon>Bacillati</taxon>
        <taxon>Actinomycetota</taxon>
        <taxon>Actinomycetes</taxon>
        <taxon>Propionibacteriales</taxon>
        <taxon>Nocardioidaceae</taxon>
        <taxon>Nocardioides</taxon>
    </lineage>
</organism>
<evidence type="ECO:0000313" key="2">
    <source>
        <dbReference type="Proteomes" id="UP001240447"/>
    </source>
</evidence>
<sequence>MTRGAYAPAGTDWLADLAAWRLVLPEGAAFTHLTAARVRGWWTLPYLTVPVVFAQVPPGGGRNRRSGVRVIRTEPVEPPDVIAGVPVASAIDILLACARDLGALDLGIIIEGAVHAGEDLGALRAAAQVHRRGGPALRRALLRADGRSESAWETALRFLHQAIDVPVVPQHVVEHEGDFVARADLWIPGTRTLQEYDGAVHRTVEQQRDDLSRARRLSRAGWTRNGYTAREVVRQPGTVMRDADRALGRRSAAGRLDPWWDLLRRSALTPAGRAQLTNQWTPARKMGQ</sequence>
<evidence type="ECO:0000313" key="1">
    <source>
        <dbReference type="EMBL" id="MDP9820720.1"/>
    </source>
</evidence>
<reference evidence="1 2" key="1">
    <citation type="submission" date="2023-07" db="EMBL/GenBank/DDBJ databases">
        <title>Sequencing the genomes of 1000 actinobacteria strains.</title>
        <authorList>
            <person name="Klenk H.-P."/>
        </authorList>
    </citation>
    <scope>NUCLEOTIDE SEQUENCE [LARGE SCALE GENOMIC DNA]</scope>
    <source>
        <strain evidence="1 2">GD13</strain>
    </source>
</reference>
<accession>A0ABT9NJY0</accession>
<name>A0ABT9NJY0_9ACTN</name>
<keyword evidence="1" id="KW-0255">Endonuclease</keyword>
<dbReference type="RefSeq" id="WP_306824778.1">
    <property type="nucleotide sequence ID" value="NZ_JAUSQM010000001.1"/>
</dbReference>
<gene>
    <name evidence="1" type="ORF">J2S59_000529</name>
</gene>